<dbReference type="GO" id="GO:0005737">
    <property type="term" value="C:cytoplasm"/>
    <property type="evidence" value="ECO:0007669"/>
    <property type="project" value="UniProtKB-SubCell"/>
</dbReference>
<dbReference type="AlphaFoldDB" id="A0A1I5ZWE5"/>
<dbReference type="GO" id="GO:0016791">
    <property type="term" value="F:phosphatase activity"/>
    <property type="evidence" value="ECO:0007669"/>
    <property type="project" value="InterPro"/>
</dbReference>
<dbReference type="NCBIfam" id="TIGR01662">
    <property type="entry name" value="HAD-SF-IIIA"/>
    <property type="match status" value="1"/>
</dbReference>
<name>A0A1I5ZWE5_9BACI</name>
<dbReference type="EMBL" id="FOXU01000006">
    <property type="protein sequence ID" value="SFQ60784.1"/>
    <property type="molecule type" value="Genomic_DNA"/>
</dbReference>
<comment type="subcellular location">
    <subcellularLocation>
        <location evidence="1">Cytoplasm</location>
    </subcellularLocation>
</comment>
<comment type="similarity">
    <text evidence="1">Belongs to the gmhB family.</text>
</comment>
<feature type="binding site" evidence="4">
    <location>
        <position position="82"/>
    </location>
    <ligand>
        <name>Zn(2+)</name>
        <dbReference type="ChEBI" id="CHEBI:29105"/>
    </ligand>
</feature>
<dbReference type="Pfam" id="PF13242">
    <property type="entry name" value="Hydrolase_like"/>
    <property type="match status" value="1"/>
</dbReference>
<keyword evidence="1 5" id="KW-0378">Hydrolase</keyword>
<dbReference type="InterPro" id="IPR004446">
    <property type="entry name" value="Heptose_bisP_phosphatase"/>
</dbReference>
<evidence type="ECO:0000313" key="6">
    <source>
        <dbReference type="Proteomes" id="UP000198734"/>
    </source>
</evidence>
<dbReference type="PANTHER" id="PTHR42891">
    <property type="entry name" value="D-GLYCERO-BETA-D-MANNO-HEPTOSE-1,7-BISPHOSPHATE 7-PHOSPHATASE"/>
    <property type="match status" value="1"/>
</dbReference>
<dbReference type="InterPro" id="IPR036412">
    <property type="entry name" value="HAD-like_sf"/>
</dbReference>
<dbReference type="GO" id="GO:0046872">
    <property type="term" value="F:metal ion binding"/>
    <property type="evidence" value="ECO:0007669"/>
    <property type="project" value="UniProtKB-KW"/>
</dbReference>
<keyword evidence="1" id="KW-0119">Carbohydrate metabolism</keyword>
<feature type="site" description="Contributes to substrate recognition" evidence="3">
    <location>
        <position position="93"/>
    </location>
</feature>
<dbReference type="STRING" id="126156.SAMN05421670_2932"/>
<feature type="site" description="Stabilizes the phosphoryl group" evidence="3">
    <location>
        <position position="94"/>
    </location>
</feature>
<accession>A0A1I5ZWE5</accession>
<keyword evidence="4" id="KW-0862">Zinc</keyword>
<feature type="binding site" evidence="4">
    <location>
        <position position="11"/>
    </location>
    <ligand>
        <name>Mg(2+)</name>
        <dbReference type="ChEBI" id="CHEBI:18420"/>
    </ligand>
</feature>
<comment type="cofactor">
    <cofactor evidence="4">
        <name>Zn(2+)</name>
        <dbReference type="ChEBI" id="CHEBI:29105"/>
    </cofactor>
</comment>
<organism evidence="5 6">
    <name type="scientific">Psychrobacillus psychrotolerans</name>
    <dbReference type="NCBI Taxonomy" id="126156"/>
    <lineage>
        <taxon>Bacteria</taxon>
        <taxon>Bacillati</taxon>
        <taxon>Bacillota</taxon>
        <taxon>Bacilli</taxon>
        <taxon>Bacillales</taxon>
        <taxon>Bacillaceae</taxon>
        <taxon>Psychrobacillus</taxon>
    </lineage>
</organism>
<keyword evidence="1" id="KW-0963">Cytoplasm</keyword>
<evidence type="ECO:0000313" key="5">
    <source>
        <dbReference type="EMBL" id="SFQ60784.1"/>
    </source>
</evidence>
<feature type="binding site" evidence="4">
    <location>
        <position position="84"/>
    </location>
    <ligand>
        <name>Zn(2+)</name>
        <dbReference type="ChEBI" id="CHEBI:29105"/>
    </ligand>
</feature>
<feature type="binding site" evidence="4">
    <location>
        <position position="13"/>
    </location>
    <ligand>
        <name>Mg(2+)</name>
        <dbReference type="ChEBI" id="CHEBI:18420"/>
    </ligand>
</feature>
<keyword evidence="6" id="KW-1185">Reference proteome</keyword>
<feature type="site" description="Stabilizes the phosphoryl group" evidence="3">
    <location>
        <position position="52"/>
    </location>
</feature>
<dbReference type="InterPro" id="IPR006549">
    <property type="entry name" value="HAD-SF_hydro_IIIA"/>
</dbReference>
<comment type="cofactor">
    <cofactor evidence="4">
        <name>Mg(2+)</name>
        <dbReference type="ChEBI" id="CHEBI:18420"/>
    </cofactor>
</comment>
<keyword evidence="4" id="KW-0479">Metal-binding</keyword>
<feature type="binding site" evidence="4">
    <location>
        <position position="92"/>
    </location>
    <ligand>
        <name>Zn(2+)</name>
        <dbReference type="ChEBI" id="CHEBI:29105"/>
    </ligand>
</feature>
<dbReference type="EC" id="3.1.3.-" evidence="1"/>
<proteinExistence type="inferred from homology"/>
<feature type="active site" description="Proton donor" evidence="2">
    <location>
        <position position="13"/>
    </location>
</feature>
<feature type="active site" description="Nucleophile" evidence="2">
    <location>
        <position position="11"/>
    </location>
</feature>
<dbReference type="PANTHER" id="PTHR42891:SF1">
    <property type="entry name" value="D-GLYCERO-BETA-D-MANNO-HEPTOSE-1,7-BISPHOSPHATE 7-PHOSPHATASE"/>
    <property type="match status" value="1"/>
</dbReference>
<dbReference type="PIRSF" id="PIRSF004682">
    <property type="entry name" value="GmhB"/>
    <property type="match status" value="1"/>
</dbReference>
<feature type="binding site" evidence="4">
    <location>
        <position position="119"/>
    </location>
    <ligand>
        <name>Mg(2+)</name>
        <dbReference type="ChEBI" id="CHEBI:18420"/>
    </ligand>
</feature>
<evidence type="ECO:0000256" key="3">
    <source>
        <dbReference type="PIRSR" id="PIRSR004682-3"/>
    </source>
</evidence>
<gene>
    <name evidence="5" type="ORF">SAMN05421670_2932</name>
</gene>
<evidence type="ECO:0000256" key="2">
    <source>
        <dbReference type="PIRSR" id="PIRSR004682-1"/>
    </source>
</evidence>
<dbReference type="SUPFAM" id="SSF56784">
    <property type="entry name" value="HAD-like"/>
    <property type="match status" value="1"/>
</dbReference>
<sequence>MIRKLEAVFIDRDGTIGGTGHFIHPNDFVPYEFSRTAIQLLQSQGIKIFGFTNQHRVSRGEASIVEFQKEFLSYGFDDGFICPHSLLDSCVCRKPNPGMLLEAASIYNLNLKNCVVIGDVGGTDMLAAQAVGALKILVLTGWGKGSLSQYRVEWKDVEPDYIAENLLEAVKCILDQ</sequence>
<dbReference type="Proteomes" id="UP000198734">
    <property type="component" value="Unassembled WGS sequence"/>
</dbReference>
<dbReference type="OrthoDB" id="9801899at2"/>
<protein>
    <recommendedName>
        <fullName evidence="1">D,D-heptose 1,7-bisphosphate phosphatase</fullName>
        <ecNumber evidence="1">3.1.3.-</ecNumber>
    </recommendedName>
</protein>
<reference evidence="6" key="1">
    <citation type="submission" date="2016-10" db="EMBL/GenBank/DDBJ databases">
        <authorList>
            <person name="Varghese N."/>
            <person name="Submissions S."/>
        </authorList>
    </citation>
    <scope>NUCLEOTIDE SEQUENCE [LARGE SCALE GENOMIC DNA]</scope>
    <source>
        <strain evidence="6">DSM 11706</strain>
    </source>
</reference>
<evidence type="ECO:0000256" key="4">
    <source>
        <dbReference type="PIRSR" id="PIRSR004682-4"/>
    </source>
</evidence>
<dbReference type="InterPro" id="IPR023214">
    <property type="entry name" value="HAD_sf"/>
</dbReference>
<feature type="binding site" evidence="4">
    <location>
        <position position="90"/>
    </location>
    <ligand>
        <name>Zn(2+)</name>
        <dbReference type="ChEBI" id="CHEBI:29105"/>
    </ligand>
</feature>
<keyword evidence="4" id="KW-0460">Magnesium</keyword>
<dbReference type="GO" id="GO:0005975">
    <property type="term" value="P:carbohydrate metabolic process"/>
    <property type="evidence" value="ECO:0007669"/>
    <property type="project" value="InterPro"/>
</dbReference>
<evidence type="ECO:0000256" key="1">
    <source>
        <dbReference type="PIRNR" id="PIRNR004682"/>
    </source>
</evidence>
<dbReference type="Gene3D" id="3.40.50.1000">
    <property type="entry name" value="HAD superfamily/HAD-like"/>
    <property type="match status" value="1"/>
</dbReference>